<feature type="region of interest" description="Disordered" evidence="1">
    <location>
        <begin position="158"/>
        <end position="235"/>
    </location>
</feature>
<organism evidence="2 3">
    <name type="scientific">Rathayibacter iranicus</name>
    <dbReference type="NCBI Taxonomy" id="59737"/>
    <lineage>
        <taxon>Bacteria</taxon>
        <taxon>Bacillati</taxon>
        <taxon>Actinomycetota</taxon>
        <taxon>Actinomycetes</taxon>
        <taxon>Micrococcales</taxon>
        <taxon>Microbacteriaceae</taxon>
        <taxon>Rathayibacter</taxon>
    </lineage>
</organism>
<protein>
    <submittedName>
        <fullName evidence="2">DUF3027 domain-containing protein</fullName>
    </submittedName>
</protein>
<gene>
    <name evidence="2" type="ORF">C7V51_08495</name>
</gene>
<dbReference type="InterPro" id="IPR021391">
    <property type="entry name" value="DUF3027"/>
</dbReference>
<dbReference type="Pfam" id="PF11228">
    <property type="entry name" value="DUF3027"/>
    <property type="match status" value="1"/>
</dbReference>
<evidence type="ECO:0000256" key="1">
    <source>
        <dbReference type="SAM" id="MobiDB-lite"/>
    </source>
</evidence>
<evidence type="ECO:0000313" key="2">
    <source>
        <dbReference type="EMBL" id="AZZ55905.1"/>
    </source>
</evidence>
<feature type="compositionally biased region" description="Acidic residues" evidence="1">
    <location>
        <begin position="160"/>
        <end position="216"/>
    </location>
</feature>
<proteinExistence type="predicted"/>
<feature type="compositionally biased region" description="Low complexity" evidence="1">
    <location>
        <begin position="217"/>
        <end position="226"/>
    </location>
</feature>
<evidence type="ECO:0000313" key="3">
    <source>
        <dbReference type="Proteomes" id="UP000283946"/>
    </source>
</evidence>
<accession>A0AAD1EMN6</accession>
<dbReference type="EMBL" id="CP028130">
    <property type="protein sequence ID" value="AZZ55905.1"/>
    <property type="molecule type" value="Genomic_DNA"/>
</dbReference>
<sequence length="235" mass="25535">MGRRLRRSCAGLRMSWMPDGDETTRDESLQIASIEEDSEVDALDGGERGASAQVFELDPVLAASIETARSALAEITPDETIGELVTTVAQGEHVVSLQFANLMSGYPGWLWTATLSRIDETEAVTVLEVELLPGEGAVLAPDWVPWTVRMADYQSAQDAVGDDLEGDDETDDLDDVDVDLDDDSDVEELDVDSDDDDDSDDGDPLDADESDSDDSTDAANDNPAPAQSVRRRRRR</sequence>
<dbReference type="AlphaFoldDB" id="A0AAD1EMN6"/>
<dbReference type="Proteomes" id="UP000283946">
    <property type="component" value="Chromosome"/>
</dbReference>
<dbReference type="KEGG" id="ria:C7V51_08495"/>
<name>A0AAD1EMN6_9MICO</name>
<reference evidence="2 3" key="1">
    <citation type="submission" date="2018-03" db="EMBL/GenBank/DDBJ databases">
        <title>Bacteriophage NCPPB3778 and a type I-E CRISPR drive the evolution of the US Biological Select Agent, Rathayibacter toxicus.</title>
        <authorList>
            <person name="Davis E.W.II."/>
            <person name="Tabima J.F."/>
            <person name="Weisberg A.J."/>
            <person name="Dantas Lopes L."/>
            <person name="Wiseman M.S."/>
            <person name="Wiseman M.S."/>
            <person name="Pupko T."/>
            <person name="Belcher M.S."/>
            <person name="Sechler A.J."/>
            <person name="Tancos M.A."/>
            <person name="Schroeder B.K."/>
            <person name="Murray T.D."/>
            <person name="Luster D.G."/>
            <person name="Schneider W.L."/>
            <person name="Rogers E."/>
            <person name="Andreote F.D."/>
            <person name="Grunwald N.J."/>
            <person name="Putnam M.L."/>
            <person name="Chang J.H."/>
        </authorList>
    </citation>
    <scope>NUCLEOTIDE SEQUENCE [LARGE SCALE GENOMIC DNA]</scope>
    <source>
        <strain evidence="2 3">NCCPB 2253</strain>
    </source>
</reference>